<proteinExistence type="predicted"/>
<feature type="compositionally biased region" description="Basic and acidic residues" evidence="1">
    <location>
        <begin position="106"/>
        <end position="116"/>
    </location>
</feature>
<keyword evidence="2" id="KW-1133">Transmembrane helix</keyword>
<evidence type="ECO:0000256" key="1">
    <source>
        <dbReference type="SAM" id="MobiDB-lite"/>
    </source>
</evidence>
<accession>A0AAE3GK97</accession>
<keyword evidence="2" id="KW-0812">Transmembrane</keyword>
<feature type="transmembrane region" description="Helical" evidence="2">
    <location>
        <begin position="6"/>
        <end position="26"/>
    </location>
</feature>
<gene>
    <name evidence="3" type="ORF">LX83_006703</name>
</gene>
<name>A0AAE3GK97_9PSEU</name>
<evidence type="ECO:0000256" key="2">
    <source>
        <dbReference type="SAM" id="Phobius"/>
    </source>
</evidence>
<evidence type="ECO:0000313" key="4">
    <source>
        <dbReference type="Proteomes" id="UP001206128"/>
    </source>
</evidence>
<sequence>MDDDAIQVLVTAVAGLVVRGVASGLWHQIRAGLARIFGQGDEDRQRQAEHQLDQAEALLAAAEPERDEVAREVNAEWRGALRTLLAQHPGAADELAALLAATEPPLRAERQPDRPDAVSQRALATGRAQIRQAGRDVTG</sequence>
<keyword evidence="2" id="KW-0472">Membrane</keyword>
<protein>
    <submittedName>
        <fullName evidence="3">Uncharacterized protein</fullName>
    </submittedName>
</protein>
<reference evidence="3" key="1">
    <citation type="submission" date="2022-06" db="EMBL/GenBank/DDBJ databases">
        <title>Genomic Encyclopedia of Archaeal and Bacterial Type Strains, Phase II (KMG-II): from individual species to whole genera.</title>
        <authorList>
            <person name="Goeker M."/>
        </authorList>
    </citation>
    <scope>NUCLEOTIDE SEQUENCE</scope>
    <source>
        <strain evidence="3">DSM 43935</strain>
    </source>
</reference>
<dbReference type="EMBL" id="JAMTCK010000021">
    <property type="protein sequence ID" value="MCP2169817.1"/>
    <property type="molecule type" value="Genomic_DNA"/>
</dbReference>
<comment type="caution">
    <text evidence="3">The sequence shown here is derived from an EMBL/GenBank/DDBJ whole genome shotgun (WGS) entry which is preliminary data.</text>
</comment>
<feature type="region of interest" description="Disordered" evidence="1">
    <location>
        <begin position="105"/>
        <end position="139"/>
    </location>
</feature>
<organism evidence="3 4">
    <name type="scientific">Goodfellowiella coeruleoviolacea</name>
    <dbReference type="NCBI Taxonomy" id="334858"/>
    <lineage>
        <taxon>Bacteria</taxon>
        <taxon>Bacillati</taxon>
        <taxon>Actinomycetota</taxon>
        <taxon>Actinomycetes</taxon>
        <taxon>Pseudonocardiales</taxon>
        <taxon>Pseudonocardiaceae</taxon>
        <taxon>Goodfellowiella</taxon>
    </lineage>
</organism>
<evidence type="ECO:0000313" key="3">
    <source>
        <dbReference type="EMBL" id="MCP2169817.1"/>
    </source>
</evidence>
<dbReference type="RefSeq" id="WP_253779152.1">
    <property type="nucleotide sequence ID" value="NZ_JAMTCK010000021.1"/>
</dbReference>
<dbReference type="Proteomes" id="UP001206128">
    <property type="component" value="Unassembled WGS sequence"/>
</dbReference>
<keyword evidence="4" id="KW-1185">Reference proteome</keyword>
<dbReference type="AlphaFoldDB" id="A0AAE3GK97"/>